<dbReference type="InterPro" id="IPR005025">
    <property type="entry name" value="FMN_Rdtase-like_dom"/>
</dbReference>
<keyword evidence="2" id="KW-0560">Oxidoreductase</keyword>
<proteinExistence type="predicted"/>
<evidence type="ECO:0000259" key="1">
    <source>
        <dbReference type="Pfam" id="PF03358"/>
    </source>
</evidence>
<name>A0ABU2NTU5_9ACTN</name>
<reference evidence="3" key="1">
    <citation type="submission" date="2023-07" db="EMBL/GenBank/DDBJ databases">
        <title>30 novel species of actinomycetes from the DSMZ collection.</title>
        <authorList>
            <person name="Nouioui I."/>
        </authorList>
    </citation>
    <scope>NUCLEOTIDE SEQUENCE [LARGE SCALE GENOMIC DNA]</scope>
    <source>
        <strain evidence="3">DSM 42041</strain>
    </source>
</reference>
<dbReference type="SUPFAM" id="SSF52218">
    <property type="entry name" value="Flavoproteins"/>
    <property type="match status" value="1"/>
</dbReference>
<evidence type="ECO:0000313" key="2">
    <source>
        <dbReference type="EMBL" id="MDT0380409.1"/>
    </source>
</evidence>
<sequence length="199" mass="20840">MHRLLVLSASTRSVSAGRPLAVWLAGLAGRRPEFDTSLVDLRSVALPFLDEPEHPAEGRYVHRHTKEWSAVVGAADCFVFVMPMYNGGFSAPLKNAIDHLHAEWRGKPVGLVSYSAGTSGGAPAIEMLRPVLGRVGLLPAEETLSVPGIEERIGPDGTFRATPACAGAAGSVLDAVAALTRAAGPADEPSGEQSARQPV</sequence>
<organism evidence="2 3">
    <name type="scientific">Streptomyces hazeniae</name>
    <dbReference type="NCBI Taxonomy" id="3075538"/>
    <lineage>
        <taxon>Bacteria</taxon>
        <taxon>Bacillati</taxon>
        <taxon>Actinomycetota</taxon>
        <taxon>Actinomycetes</taxon>
        <taxon>Kitasatosporales</taxon>
        <taxon>Streptomycetaceae</taxon>
        <taxon>Streptomyces</taxon>
    </lineage>
</organism>
<dbReference type="Pfam" id="PF03358">
    <property type="entry name" value="FMN_red"/>
    <property type="match status" value="1"/>
</dbReference>
<protein>
    <submittedName>
        <fullName evidence="2">NAD(P)H-dependent oxidoreductase</fullName>
        <ecNumber evidence="2">1.-.-.-</ecNumber>
    </submittedName>
</protein>
<dbReference type="EMBL" id="JAVREQ010000014">
    <property type="protein sequence ID" value="MDT0380409.1"/>
    <property type="molecule type" value="Genomic_DNA"/>
</dbReference>
<comment type="caution">
    <text evidence="2">The sequence shown here is derived from an EMBL/GenBank/DDBJ whole genome shotgun (WGS) entry which is preliminary data.</text>
</comment>
<dbReference type="RefSeq" id="WP_311674164.1">
    <property type="nucleotide sequence ID" value="NZ_JAVREQ010000014.1"/>
</dbReference>
<dbReference type="Gene3D" id="3.40.50.360">
    <property type="match status" value="1"/>
</dbReference>
<keyword evidence="3" id="KW-1185">Reference proteome</keyword>
<feature type="domain" description="NADPH-dependent FMN reductase-like" evidence="1">
    <location>
        <begin position="3"/>
        <end position="147"/>
    </location>
</feature>
<dbReference type="PANTHER" id="PTHR30543:SF21">
    <property type="entry name" value="NAD(P)H-DEPENDENT FMN REDUCTASE LOT6"/>
    <property type="match status" value="1"/>
</dbReference>
<dbReference type="EC" id="1.-.-.-" evidence="2"/>
<dbReference type="InterPro" id="IPR050712">
    <property type="entry name" value="NAD(P)H-dep_reductase"/>
</dbReference>
<evidence type="ECO:0000313" key="3">
    <source>
        <dbReference type="Proteomes" id="UP001183414"/>
    </source>
</evidence>
<gene>
    <name evidence="2" type="ORF">RM572_16770</name>
</gene>
<dbReference type="InterPro" id="IPR029039">
    <property type="entry name" value="Flavoprotein-like_sf"/>
</dbReference>
<dbReference type="Proteomes" id="UP001183414">
    <property type="component" value="Unassembled WGS sequence"/>
</dbReference>
<dbReference type="PANTHER" id="PTHR30543">
    <property type="entry name" value="CHROMATE REDUCTASE"/>
    <property type="match status" value="1"/>
</dbReference>
<accession>A0ABU2NTU5</accession>
<dbReference type="GO" id="GO:0016491">
    <property type="term" value="F:oxidoreductase activity"/>
    <property type="evidence" value="ECO:0007669"/>
    <property type="project" value="UniProtKB-KW"/>
</dbReference>